<dbReference type="Proteomes" id="UP001195196">
    <property type="component" value="Unassembled WGS sequence"/>
</dbReference>
<dbReference type="PANTHER" id="PTHR36183:SF2">
    <property type="entry name" value="BETA-GLUCURONIDASE C-TERMINAL DOMAIN-CONTAINING PROTEIN"/>
    <property type="match status" value="1"/>
</dbReference>
<evidence type="ECO:0000313" key="1">
    <source>
        <dbReference type="EMBL" id="MBM7279484.1"/>
    </source>
</evidence>
<reference evidence="1" key="1">
    <citation type="submission" date="2021-02" db="EMBL/GenBank/DDBJ databases">
        <title>Taxonomy, biology and ecology of Rhodococcus bacteria occurring in California pistachio and other woody hosts as revealed by genome sequence analyses.</title>
        <authorList>
            <person name="Riely B."/>
            <person name="Gai Y."/>
        </authorList>
    </citation>
    <scope>NUCLEOTIDE SEQUENCE</scope>
    <source>
        <strain evidence="1">BP-295</strain>
    </source>
</reference>
<protein>
    <recommendedName>
        <fullName evidence="3">Beta-glucuronidase C-terminal domain-containing protein</fullName>
    </recommendedName>
</protein>
<dbReference type="InterPro" id="IPR013780">
    <property type="entry name" value="Glyco_hydro_b"/>
</dbReference>
<evidence type="ECO:0008006" key="3">
    <source>
        <dbReference type="Google" id="ProtNLM"/>
    </source>
</evidence>
<comment type="caution">
    <text evidence="1">The sequence shown here is derived from an EMBL/GenBank/DDBJ whole genome shotgun (WGS) entry which is preliminary data.</text>
</comment>
<dbReference type="RefSeq" id="WP_204718494.1">
    <property type="nucleotide sequence ID" value="NZ_JAFFGU010000009.1"/>
</dbReference>
<dbReference type="Gene3D" id="3.20.20.80">
    <property type="entry name" value="Glycosidases"/>
    <property type="match status" value="1"/>
</dbReference>
<dbReference type="SUPFAM" id="SSF51445">
    <property type="entry name" value="(Trans)glycosidases"/>
    <property type="match status" value="1"/>
</dbReference>
<dbReference type="InterPro" id="IPR052974">
    <property type="entry name" value="GH79_Enzymes"/>
</dbReference>
<dbReference type="AlphaFoldDB" id="A0AAW4G888"/>
<proteinExistence type="predicted"/>
<dbReference type="PANTHER" id="PTHR36183">
    <property type="entry name" value="BETA-GLUCURONIDASE"/>
    <property type="match status" value="1"/>
</dbReference>
<name>A0AAW4G888_GORRU</name>
<evidence type="ECO:0000313" key="2">
    <source>
        <dbReference type="Proteomes" id="UP001195196"/>
    </source>
</evidence>
<organism evidence="1 2">
    <name type="scientific">Gordonia rubripertincta</name>
    <name type="common">Rhodococcus corallinus</name>
    <dbReference type="NCBI Taxonomy" id="36822"/>
    <lineage>
        <taxon>Bacteria</taxon>
        <taxon>Bacillati</taxon>
        <taxon>Actinomycetota</taxon>
        <taxon>Actinomycetes</taxon>
        <taxon>Mycobacteriales</taxon>
        <taxon>Gordoniaceae</taxon>
        <taxon>Gordonia</taxon>
    </lineage>
</organism>
<dbReference type="PROSITE" id="PS51257">
    <property type="entry name" value="PROKAR_LIPOPROTEIN"/>
    <property type="match status" value="1"/>
</dbReference>
<dbReference type="InterPro" id="IPR017853">
    <property type="entry name" value="GH"/>
</dbReference>
<dbReference type="Gene3D" id="2.60.40.1180">
    <property type="entry name" value="Golgi alpha-mannosidase II"/>
    <property type="match status" value="1"/>
</dbReference>
<accession>A0AAW4G888</accession>
<gene>
    <name evidence="1" type="ORF">JTZ10_17175</name>
</gene>
<sequence>MDVRVLGLVLPVVLLLASCVAFKTNQSMYAHIVGERGYGFVADSVGLSVESAILAGNGKAIQKRALTEAFKGFRPGMVLRIGGNTSDQMFWTSKGESTPSSYRFSATPKAMENLAEVTKQLGWRVVMGVNLRSRDARRAADMAKHAHSIFGSSLIAVAIGNEPNVYYPSNPPFGTYARDVRDYSNAIREEVPGVRIQAPDGSGHRYDFIWSSASQFASNQETTPDIYAAHFYGAQGCSTPTMRPSDLFTEFADDRRDSSLRDISRAASLANSPKVVLSEVNSVNCGGIVGTSNRLAGALWMLDFAFDAATQGFDGVYFHGSLTACIAYSPICVSDDRRVKKADPFKALTVLNGMASGMAMLSVVPEDSMDNIRLYALRGERSLAFVVINTGEIDTDGVDVDAVLPEGQFVELSELEMVTEDETDTDGSRLARKTSLRGTVPDLDSKCSDGLTGRDAATSAKVTSTPASAKIVFLCELPN</sequence>
<dbReference type="EMBL" id="JAFFGU010000009">
    <property type="protein sequence ID" value="MBM7279484.1"/>
    <property type="molecule type" value="Genomic_DNA"/>
</dbReference>